<feature type="region of interest" description="Disordered" evidence="1">
    <location>
        <begin position="152"/>
        <end position="177"/>
    </location>
</feature>
<accession>A0AA38X8L6</accession>
<dbReference type="SUPFAM" id="SSF55729">
    <property type="entry name" value="Acyl-CoA N-acyltransferases (Nat)"/>
    <property type="match status" value="1"/>
</dbReference>
<dbReference type="AlphaFoldDB" id="A0AA38X8L6"/>
<sequence>MESAASPRGIEITIKPITSESDLPRCAHLTDIALKPDGFREFKNRYGGRSLYEETLEKLTEAFRNHPATCRIFKAVVSVESRADQSTTGYEVASDGAGAELIVGFTHWHLGYIEFPKMDPFAIQRKPAETPTLDTGLTNIAVAEAGGQKLHTDAEADGNDSVNENATKPTKPKPFYSAPDRELARKLGNTYIRTIRGKRHVCIGQKLLDWGVATADRENIVAWLFCRPAGYKLYERNGWKVISSIEVEVPEEDLTVAPVVAMLRSPANRRN</sequence>
<evidence type="ECO:0000256" key="1">
    <source>
        <dbReference type="SAM" id="MobiDB-lite"/>
    </source>
</evidence>
<gene>
    <name evidence="2" type="ORF">H2200_006583</name>
</gene>
<protein>
    <submittedName>
        <fullName evidence="2">Uncharacterized protein</fullName>
    </submittedName>
</protein>
<dbReference type="Gene3D" id="3.40.630.30">
    <property type="match status" value="1"/>
</dbReference>
<dbReference type="InterPro" id="IPR016181">
    <property type="entry name" value="Acyl_CoA_acyltransferase"/>
</dbReference>
<organism evidence="2 3">
    <name type="scientific">Cladophialophora chaetospira</name>
    <dbReference type="NCBI Taxonomy" id="386627"/>
    <lineage>
        <taxon>Eukaryota</taxon>
        <taxon>Fungi</taxon>
        <taxon>Dikarya</taxon>
        <taxon>Ascomycota</taxon>
        <taxon>Pezizomycotina</taxon>
        <taxon>Eurotiomycetes</taxon>
        <taxon>Chaetothyriomycetidae</taxon>
        <taxon>Chaetothyriales</taxon>
        <taxon>Herpotrichiellaceae</taxon>
        <taxon>Cladophialophora</taxon>
    </lineage>
</organism>
<evidence type="ECO:0000313" key="2">
    <source>
        <dbReference type="EMBL" id="KAJ9608812.1"/>
    </source>
</evidence>
<keyword evidence="3" id="KW-1185">Reference proteome</keyword>
<dbReference type="Proteomes" id="UP001172673">
    <property type="component" value="Unassembled WGS sequence"/>
</dbReference>
<dbReference type="EMBL" id="JAPDRK010000009">
    <property type="protein sequence ID" value="KAJ9608812.1"/>
    <property type="molecule type" value="Genomic_DNA"/>
</dbReference>
<proteinExistence type="predicted"/>
<name>A0AA38X8L6_9EURO</name>
<comment type="caution">
    <text evidence="2">The sequence shown here is derived from an EMBL/GenBank/DDBJ whole genome shotgun (WGS) entry which is preliminary data.</text>
</comment>
<evidence type="ECO:0000313" key="3">
    <source>
        <dbReference type="Proteomes" id="UP001172673"/>
    </source>
</evidence>
<reference evidence="2" key="1">
    <citation type="submission" date="2022-10" db="EMBL/GenBank/DDBJ databases">
        <title>Culturing micro-colonial fungi from biological soil crusts in the Mojave desert and describing Neophaeococcomyces mojavensis, and introducing the new genera and species Taxawa tesnikishii.</title>
        <authorList>
            <person name="Kurbessoian T."/>
            <person name="Stajich J.E."/>
        </authorList>
    </citation>
    <scope>NUCLEOTIDE SEQUENCE</scope>
    <source>
        <strain evidence="2">TK_41</strain>
    </source>
</reference>